<protein>
    <submittedName>
        <fullName evidence="2">Uncharacterized protein</fullName>
    </submittedName>
</protein>
<reference evidence="2" key="2">
    <citation type="submission" date="2025-08" db="UniProtKB">
        <authorList>
            <consortium name="Ensembl"/>
        </authorList>
    </citation>
    <scope>IDENTIFICATION</scope>
</reference>
<feature type="compositionally biased region" description="Basic and acidic residues" evidence="1">
    <location>
        <begin position="61"/>
        <end position="85"/>
    </location>
</feature>
<dbReference type="AlphaFoldDB" id="A0A8C8XSL1"/>
<organism evidence="2 3">
    <name type="scientific">Panthera leo</name>
    <name type="common">Lion</name>
    <dbReference type="NCBI Taxonomy" id="9689"/>
    <lineage>
        <taxon>Eukaryota</taxon>
        <taxon>Metazoa</taxon>
        <taxon>Chordata</taxon>
        <taxon>Craniata</taxon>
        <taxon>Vertebrata</taxon>
        <taxon>Euteleostomi</taxon>
        <taxon>Mammalia</taxon>
        <taxon>Eutheria</taxon>
        <taxon>Laurasiatheria</taxon>
        <taxon>Carnivora</taxon>
        <taxon>Feliformia</taxon>
        <taxon>Felidae</taxon>
        <taxon>Pantherinae</taxon>
        <taxon>Panthera</taxon>
    </lineage>
</organism>
<sequence length="124" mass="13652">MHAHVVHGVAHVHERRRGHEDDLQHPQADVRDGEGLVVAHVLAAWLLGVAHEVGLLVPPHELGRRAQDEDPEDEEHREPDPADDRGVLVHLLQDSLCKQAVVCKGTGGNRYGIPRVPPQIRVCG</sequence>
<evidence type="ECO:0000313" key="3">
    <source>
        <dbReference type="Proteomes" id="UP000694399"/>
    </source>
</evidence>
<dbReference type="OMA" id="LASHGCQ"/>
<evidence type="ECO:0000256" key="1">
    <source>
        <dbReference type="SAM" id="MobiDB-lite"/>
    </source>
</evidence>
<reference evidence="2" key="1">
    <citation type="journal article" date="2019" name="bioRxiv">
        <title>Long live the king: chromosome-level assembly of the lion (Panthera leo) using linked-read, Hi-C, and long read data.</title>
        <authorList>
            <person name="Armstrong E.E."/>
            <person name="Taylor R.W."/>
            <person name="Miller D.E."/>
            <person name="Kaelin C."/>
            <person name="Barsh G."/>
            <person name="Hadly E.A."/>
            <person name="Petrov D."/>
        </authorList>
    </citation>
    <scope>NUCLEOTIDE SEQUENCE [LARGE SCALE GENOMIC DNA]</scope>
</reference>
<name>A0A8C8XSL1_PANLE</name>
<feature type="region of interest" description="Disordered" evidence="1">
    <location>
        <begin position="58"/>
        <end position="85"/>
    </location>
</feature>
<feature type="compositionally biased region" description="Basic and acidic residues" evidence="1">
    <location>
        <begin position="17"/>
        <end position="28"/>
    </location>
</feature>
<dbReference type="Proteomes" id="UP000694399">
    <property type="component" value="Chromosome C2"/>
</dbReference>
<proteinExistence type="predicted"/>
<accession>A0A8C8XSL1</accession>
<evidence type="ECO:0000313" key="2">
    <source>
        <dbReference type="Ensembl" id="ENSPLOP00000021146.1"/>
    </source>
</evidence>
<feature type="region of interest" description="Disordered" evidence="1">
    <location>
        <begin position="1"/>
        <end position="28"/>
    </location>
</feature>
<reference evidence="2" key="3">
    <citation type="submission" date="2025-09" db="UniProtKB">
        <authorList>
            <consortium name="Ensembl"/>
        </authorList>
    </citation>
    <scope>IDENTIFICATION</scope>
</reference>
<dbReference type="Ensembl" id="ENSPLOT00000023370.1">
    <property type="protein sequence ID" value="ENSPLOP00000021146.1"/>
    <property type="gene ID" value="ENSPLOG00000015493.1"/>
</dbReference>
<keyword evidence="3" id="KW-1185">Reference proteome</keyword>
<dbReference type="GeneTree" id="ENSGT01150000287066"/>